<organism evidence="2 3">
    <name type="scientific">Streptomyces doudnae</name>
    <dbReference type="NCBI Taxonomy" id="3075536"/>
    <lineage>
        <taxon>Bacteria</taxon>
        <taxon>Bacillati</taxon>
        <taxon>Actinomycetota</taxon>
        <taxon>Actinomycetes</taxon>
        <taxon>Kitasatosporales</taxon>
        <taxon>Streptomycetaceae</taxon>
        <taxon>Streptomyces</taxon>
    </lineage>
</organism>
<dbReference type="AlphaFoldDB" id="A0ABD5EWI9"/>
<dbReference type="EMBL" id="JAVRES010000023">
    <property type="protein sequence ID" value="MDT0439106.1"/>
    <property type="molecule type" value="Genomic_DNA"/>
</dbReference>
<name>A0ABD5EWI9_9ACTN</name>
<comment type="caution">
    <text evidence="2">The sequence shown here is derived from an EMBL/GenBank/DDBJ whole genome shotgun (WGS) entry which is preliminary data.</text>
</comment>
<accession>A0ABD5EWI9</accession>
<reference evidence="3" key="1">
    <citation type="submission" date="2023-07" db="EMBL/GenBank/DDBJ databases">
        <title>30 novel species of actinomycetes from the DSMZ collection.</title>
        <authorList>
            <person name="Nouioui I."/>
        </authorList>
    </citation>
    <scope>NUCLEOTIDE SEQUENCE [LARGE SCALE GENOMIC DNA]</scope>
    <source>
        <strain evidence="3">DSM 41981</strain>
    </source>
</reference>
<evidence type="ECO:0000256" key="1">
    <source>
        <dbReference type="SAM" id="MobiDB-lite"/>
    </source>
</evidence>
<protein>
    <submittedName>
        <fullName evidence="2">DUF5958 family protein</fullName>
    </submittedName>
</protein>
<proteinExistence type="predicted"/>
<feature type="region of interest" description="Disordered" evidence="1">
    <location>
        <begin position="104"/>
        <end position="128"/>
    </location>
</feature>
<evidence type="ECO:0000313" key="3">
    <source>
        <dbReference type="Proteomes" id="UP001183535"/>
    </source>
</evidence>
<feature type="region of interest" description="Disordered" evidence="1">
    <location>
        <begin position="28"/>
        <end position="59"/>
    </location>
</feature>
<dbReference type="Pfam" id="PF19383">
    <property type="entry name" value="DUF5958"/>
    <property type="match status" value="1"/>
</dbReference>
<sequence>MRRRRGARPLSGGVEWFDSLDPDAQFETPRARAHHRVRTSAVAEDGPGAPAVPGRGRTRVPAVPLTRGRLNEQLGAIALARPADVSRTAFRLLVAVREIGGGRRRARDVRDGRDHRRHPGVGSVRSLSPDRAGVSVRLCSRGIGEFWCCPKTLLFSLPGIRKLTLFVKTAHRGRGGAGEKGLC</sequence>
<dbReference type="InterPro" id="IPR046002">
    <property type="entry name" value="DUF5958"/>
</dbReference>
<keyword evidence="3" id="KW-1185">Reference proteome</keyword>
<evidence type="ECO:0000313" key="2">
    <source>
        <dbReference type="EMBL" id="MDT0439106.1"/>
    </source>
</evidence>
<gene>
    <name evidence="2" type="ORF">RM877_31015</name>
</gene>
<dbReference type="RefSeq" id="WP_237549359.1">
    <property type="nucleotide sequence ID" value="NZ_JAVRES010000023.1"/>
</dbReference>
<dbReference type="Proteomes" id="UP001183535">
    <property type="component" value="Unassembled WGS sequence"/>
</dbReference>
<feature type="compositionally biased region" description="Low complexity" evidence="1">
    <location>
        <begin position="46"/>
        <end position="55"/>
    </location>
</feature>